<evidence type="ECO:0000313" key="2">
    <source>
        <dbReference type="Proteomes" id="UP000027616"/>
    </source>
</evidence>
<dbReference type="OrthoDB" id="714416at2"/>
<organism evidence="1 2">
    <name type="scientific">Mucinivorans hirudinis</name>
    <dbReference type="NCBI Taxonomy" id="1433126"/>
    <lineage>
        <taxon>Bacteria</taxon>
        <taxon>Pseudomonadati</taxon>
        <taxon>Bacteroidota</taxon>
        <taxon>Bacteroidia</taxon>
        <taxon>Bacteroidales</taxon>
        <taxon>Rikenellaceae</taxon>
        <taxon>Mucinivorans</taxon>
    </lineage>
</organism>
<accession>A0A060RBQ3</accession>
<evidence type="ECO:0000313" key="1">
    <source>
        <dbReference type="EMBL" id="CDN33050.1"/>
    </source>
</evidence>
<dbReference type="EMBL" id="HG934468">
    <property type="protein sequence ID" value="CDN33050.1"/>
    <property type="molecule type" value="Genomic_DNA"/>
</dbReference>
<name>A0A060RBQ3_9BACT</name>
<dbReference type="KEGG" id="rbc:BN938_2985"/>
<dbReference type="Proteomes" id="UP000027616">
    <property type="component" value="Chromosome I"/>
</dbReference>
<gene>
    <name evidence="1" type="ORF">BN938_2985</name>
</gene>
<keyword evidence="2" id="KW-1185">Reference proteome</keyword>
<proteinExistence type="predicted"/>
<dbReference type="AlphaFoldDB" id="A0A060RBQ3"/>
<sequence length="511" mass="60702">MTKQDIVFELVKSMNKAEKRNFKLYANRSSGAGDVKFIALFDAIESLSEYDEDKILRKCNVKKEQIPNMKAHLHRQILVSLRLLSIKGNVTMQIREMIDFSRILFEKSLFRQSSKQLEKAKQLAINSQSYALVLEIIDFEKRVDSLQLNASAGERIVKLGEQAREYAQKLDNINALSNLAIQLSGLNLRLGYVRSERDQELVKNFFREKLDGYDDAKLSFHEKLYLYQARMWYSYIQYDFVLGYRYALKLVKIFDENDNYKTIYYDHYIRANTQLLDVLFRTRQYKKMVRTMRKVRGEYGVEIPAVDAAQVMLEMCLLFSEIDLHFMTGDFDKGVLLRDRIEEYLETWGEHIDEHHKLMLYYKFGCLYFGNGQYKECITYLQKVIHTRNPHIRRDLQVFSRMLNLIASYESGEDYSLDYQVKSVYAYIVKANDMHAVQHELITFLKRLPRTYNSNFRGELQRLYDHLKPLENHPYERRAFFYLDIISWLESKITGRTISEIIREKFRSAPK</sequence>
<reference evidence="1 2" key="1">
    <citation type="journal article" date="2015" name="Genome Announc.">
        <title>Complete Genome Sequence of the Novel Leech Symbiont Mucinivorans hirudinis M3T.</title>
        <authorList>
            <person name="Nelson M.C."/>
            <person name="Bomar L."/>
            <person name="Graf J."/>
        </authorList>
    </citation>
    <scope>NUCLEOTIDE SEQUENCE [LARGE SCALE GENOMIC DNA]</scope>
    <source>
        <strain evidence="2">M3</strain>
    </source>
</reference>
<protein>
    <recommendedName>
        <fullName evidence="3">Tetratricopeptide repeat protein</fullName>
    </recommendedName>
</protein>
<evidence type="ECO:0008006" key="3">
    <source>
        <dbReference type="Google" id="ProtNLM"/>
    </source>
</evidence>
<dbReference type="STRING" id="1433126.BN938_2985"/>
<dbReference type="eggNOG" id="COG0535">
    <property type="taxonomic scope" value="Bacteria"/>
</dbReference>
<dbReference type="HOGENOM" id="CLU_529711_0_0_10"/>